<keyword evidence="4 8" id="KW-1133">Transmembrane helix</keyword>
<dbReference type="AlphaFoldDB" id="A0A453T7B9"/>
<keyword evidence="10" id="KW-1185">Reference proteome</keyword>
<evidence type="ECO:0000256" key="4">
    <source>
        <dbReference type="ARBA" id="ARBA00022989"/>
    </source>
</evidence>
<dbReference type="InterPro" id="IPR036396">
    <property type="entry name" value="Cyt_P450_sf"/>
</dbReference>
<dbReference type="InterPro" id="IPR002401">
    <property type="entry name" value="Cyt_P450_E_grp-I"/>
</dbReference>
<evidence type="ECO:0000256" key="1">
    <source>
        <dbReference type="ARBA" id="ARBA00010617"/>
    </source>
</evidence>
<dbReference type="Pfam" id="PF00067">
    <property type="entry name" value="p450"/>
    <property type="match status" value="1"/>
</dbReference>
<dbReference type="InterPro" id="IPR001128">
    <property type="entry name" value="Cyt_P450"/>
</dbReference>
<dbReference type="GO" id="GO:0005506">
    <property type="term" value="F:iron ion binding"/>
    <property type="evidence" value="ECO:0007669"/>
    <property type="project" value="InterPro"/>
</dbReference>
<comment type="similarity">
    <text evidence="1 7">Belongs to the cytochrome P450 family.</text>
</comment>
<dbReference type="Gene3D" id="1.10.630.10">
    <property type="entry name" value="Cytochrome P450"/>
    <property type="match status" value="1"/>
</dbReference>
<evidence type="ECO:0000313" key="10">
    <source>
        <dbReference type="Proteomes" id="UP000015105"/>
    </source>
</evidence>
<dbReference type="STRING" id="200361.A0A453T7B9"/>
<keyword evidence="5 6" id="KW-0408">Iron</keyword>
<dbReference type="GO" id="GO:0020037">
    <property type="term" value="F:heme binding"/>
    <property type="evidence" value="ECO:0007669"/>
    <property type="project" value="InterPro"/>
</dbReference>
<protein>
    <recommendedName>
        <fullName evidence="11">Cytochrome P450</fullName>
    </recommendedName>
</protein>
<keyword evidence="8" id="KW-0472">Membrane</keyword>
<keyword evidence="7" id="KW-0560">Oxidoreductase</keyword>
<keyword evidence="3 6" id="KW-0479">Metal-binding</keyword>
<dbReference type="PROSITE" id="PS00086">
    <property type="entry name" value="CYTOCHROME_P450"/>
    <property type="match status" value="1"/>
</dbReference>
<reference evidence="9" key="5">
    <citation type="journal article" date="2021" name="G3 (Bethesda)">
        <title>Aegilops tauschii genome assembly Aet v5.0 features greater sequence contiguity and improved annotation.</title>
        <authorList>
            <person name="Wang L."/>
            <person name="Zhu T."/>
            <person name="Rodriguez J.C."/>
            <person name="Deal K.R."/>
            <person name="Dubcovsky J."/>
            <person name="McGuire P.E."/>
            <person name="Lux T."/>
            <person name="Spannagl M."/>
            <person name="Mayer K.F.X."/>
            <person name="Baldrich P."/>
            <person name="Meyers B.C."/>
            <person name="Huo N."/>
            <person name="Gu Y.Q."/>
            <person name="Zhou H."/>
            <person name="Devos K.M."/>
            <person name="Bennetzen J.L."/>
            <person name="Unver T."/>
            <person name="Budak H."/>
            <person name="Gulick P.J."/>
            <person name="Galiba G."/>
            <person name="Kalapos B."/>
            <person name="Nelson D.R."/>
            <person name="Li P."/>
            <person name="You F.M."/>
            <person name="Luo M.C."/>
            <person name="Dvorak J."/>
        </authorList>
    </citation>
    <scope>NUCLEOTIDE SEQUENCE [LARGE SCALE GENOMIC DNA]</scope>
    <source>
        <strain evidence="9">cv. AL8/78</strain>
    </source>
</reference>
<reference evidence="10" key="2">
    <citation type="journal article" date="2017" name="Nat. Plants">
        <title>The Aegilops tauschii genome reveals multiple impacts of transposons.</title>
        <authorList>
            <person name="Zhao G."/>
            <person name="Zou C."/>
            <person name="Li K."/>
            <person name="Wang K."/>
            <person name="Li T."/>
            <person name="Gao L."/>
            <person name="Zhang X."/>
            <person name="Wang H."/>
            <person name="Yang Z."/>
            <person name="Liu X."/>
            <person name="Jiang W."/>
            <person name="Mao L."/>
            <person name="Kong X."/>
            <person name="Jiao Y."/>
            <person name="Jia J."/>
        </authorList>
    </citation>
    <scope>NUCLEOTIDE SEQUENCE [LARGE SCALE GENOMIC DNA]</scope>
    <source>
        <strain evidence="10">cv. AL8/78</strain>
    </source>
</reference>
<evidence type="ECO:0000256" key="5">
    <source>
        <dbReference type="ARBA" id="ARBA00023004"/>
    </source>
</evidence>
<feature type="transmembrane region" description="Helical" evidence="8">
    <location>
        <begin position="12"/>
        <end position="29"/>
    </location>
</feature>
<dbReference type="GO" id="GO:0016705">
    <property type="term" value="F:oxidoreductase activity, acting on paired donors, with incorporation or reduction of molecular oxygen"/>
    <property type="evidence" value="ECO:0007669"/>
    <property type="project" value="InterPro"/>
</dbReference>
<keyword evidence="2 8" id="KW-0812">Transmembrane</keyword>
<dbReference type="EnsemblPlants" id="AET7Gv21273800.1">
    <property type="protein sequence ID" value="AET7Gv21273800.1"/>
    <property type="gene ID" value="AET7Gv21273800"/>
</dbReference>
<dbReference type="SUPFAM" id="SSF48264">
    <property type="entry name" value="Cytochrome P450"/>
    <property type="match status" value="1"/>
</dbReference>
<sequence>NSQAMAANHEKHGLLLAAAILLLLLFLLAKLRRRRKKYGGVPLNPPPGPWQLPVIGSMHHLVGALPHRAMRDLALRHGPLMLLRMGELPVVVASSAAAARDVLKTHDAAFATRPRTNTIATLDGDGLGFALAPYGDHWRRVRKLCVTELLGAPRVRSFQGTREAEAAALVASVAAAAASGDVVNVSSLVSTYVVDAAVRVIVGDRIAGRDAFLACLEEGLRLSSGFSLADLFPSSRLARALSRRSRQVEAAAQEMSRVMDGVIEEKRARKAAGNGMGREEEQDILDVLLDGGGTAPLDIGTIRAVVRDLFGAGSESSASTLQWAMAELMRRPAALRRAQAEVRGALAGQSRVREEALQELPYLRLVIKETLRLHATVPLMLPRESREATRVLGYDVPQGTMVLVNAWAIGRDAATFGADAEEFRPERFEEGTAAALDFRGTDFELLPFGAGRRMCPGITFGLAVMELALASLLFHFDWELPGGTVELDMAETFGVTAKMKNDLWLHAAVVVPPL</sequence>
<comment type="cofactor">
    <cofactor evidence="6">
        <name>heme</name>
        <dbReference type="ChEBI" id="CHEBI:30413"/>
    </cofactor>
</comment>
<evidence type="ECO:0000256" key="6">
    <source>
        <dbReference type="PIRSR" id="PIRSR602401-1"/>
    </source>
</evidence>
<reference evidence="10" key="1">
    <citation type="journal article" date="2014" name="Science">
        <title>Ancient hybridizations among the ancestral genomes of bread wheat.</title>
        <authorList>
            <consortium name="International Wheat Genome Sequencing Consortium,"/>
            <person name="Marcussen T."/>
            <person name="Sandve S.R."/>
            <person name="Heier L."/>
            <person name="Spannagl M."/>
            <person name="Pfeifer M."/>
            <person name="Jakobsen K.S."/>
            <person name="Wulff B.B."/>
            <person name="Steuernagel B."/>
            <person name="Mayer K.F."/>
            <person name="Olsen O.A."/>
        </authorList>
    </citation>
    <scope>NUCLEOTIDE SEQUENCE [LARGE SCALE GENOMIC DNA]</scope>
    <source>
        <strain evidence="10">cv. AL8/78</strain>
    </source>
</reference>
<evidence type="ECO:0000256" key="3">
    <source>
        <dbReference type="ARBA" id="ARBA00022723"/>
    </source>
</evidence>
<dbReference type="GO" id="GO:0004497">
    <property type="term" value="F:monooxygenase activity"/>
    <property type="evidence" value="ECO:0007669"/>
    <property type="project" value="UniProtKB-KW"/>
</dbReference>
<organism evidence="9 10">
    <name type="scientific">Aegilops tauschii subsp. strangulata</name>
    <name type="common">Goatgrass</name>
    <dbReference type="NCBI Taxonomy" id="200361"/>
    <lineage>
        <taxon>Eukaryota</taxon>
        <taxon>Viridiplantae</taxon>
        <taxon>Streptophyta</taxon>
        <taxon>Embryophyta</taxon>
        <taxon>Tracheophyta</taxon>
        <taxon>Spermatophyta</taxon>
        <taxon>Magnoliopsida</taxon>
        <taxon>Liliopsida</taxon>
        <taxon>Poales</taxon>
        <taxon>Poaceae</taxon>
        <taxon>BOP clade</taxon>
        <taxon>Pooideae</taxon>
        <taxon>Triticodae</taxon>
        <taxon>Triticeae</taxon>
        <taxon>Triticinae</taxon>
        <taxon>Aegilops</taxon>
    </lineage>
</organism>
<accession>A0A453T7B9</accession>
<name>A0A453T7B9_AEGTS</name>
<keyword evidence="6 7" id="KW-0349">Heme</keyword>
<dbReference type="PANTHER" id="PTHR47955">
    <property type="entry name" value="CYTOCHROME P450 FAMILY 71 PROTEIN"/>
    <property type="match status" value="1"/>
</dbReference>
<evidence type="ECO:0008006" key="11">
    <source>
        <dbReference type="Google" id="ProtNLM"/>
    </source>
</evidence>
<keyword evidence="7" id="KW-0503">Monooxygenase</keyword>
<evidence type="ECO:0000313" key="9">
    <source>
        <dbReference type="EnsemblPlants" id="AET7Gv21273800.1"/>
    </source>
</evidence>
<dbReference type="InterPro" id="IPR017972">
    <property type="entry name" value="Cyt_P450_CS"/>
</dbReference>
<dbReference type="PANTHER" id="PTHR47955:SF21">
    <property type="entry name" value="OS06G0642300 PROTEIN"/>
    <property type="match status" value="1"/>
</dbReference>
<reference evidence="9" key="4">
    <citation type="submission" date="2019-03" db="UniProtKB">
        <authorList>
            <consortium name="EnsemblPlants"/>
        </authorList>
    </citation>
    <scope>IDENTIFICATION</scope>
</reference>
<reference evidence="9" key="3">
    <citation type="journal article" date="2017" name="Nature">
        <title>Genome sequence of the progenitor of the wheat D genome Aegilops tauschii.</title>
        <authorList>
            <person name="Luo M.C."/>
            <person name="Gu Y.Q."/>
            <person name="Puiu D."/>
            <person name="Wang H."/>
            <person name="Twardziok S.O."/>
            <person name="Deal K.R."/>
            <person name="Huo N."/>
            <person name="Zhu T."/>
            <person name="Wang L."/>
            <person name="Wang Y."/>
            <person name="McGuire P.E."/>
            <person name="Liu S."/>
            <person name="Long H."/>
            <person name="Ramasamy R.K."/>
            <person name="Rodriguez J.C."/>
            <person name="Van S.L."/>
            <person name="Yuan L."/>
            <person name="Wang Z."/>
            <person name="Xia Z."/>
            <person name="Xiao L."/>
            <person name="Anderson O.D."/>
            <person name="Ouyang S."/>
            <person name="Liang Y."/>
            <person name="Zimin A.V."/>
            <person name="Pertea G."/>
            <person name="Qi P."/>
            <person name="Bennetzen J.L."/>
            <person name="Dai X."/>
            <person name="Dawson M.W."/>
            <person name="Muller H.G."/>
            <person name="Kugler K."/>
            <person name="Rivarola-Duarte L."/>
            <person name="Spannagl M."/>
            <person name="Mayer K.F.X."/>
            <person name="Lu F.H."/>
            <person name="Bevan M.W."/>
            <person name="Leroy P."/>
            <person name="Li P."/>
            <person name="You F.M."/>
            <person name="Sun Q."/>
            <person name="Liu Z."/>
            <person name="Lyons E."/>
            <person name="Wicker T."/>
            <person name="Salzberg S.L."/>
            <person name="Devos K.M."/>
            <person name="Dvorak J."/>
        </authorList>
    </citation>
    <scope>NUCLEOTIDE SEQUENCE [LARGE SCALE GENOMIC DNA]</scope>
    <source>
        <strain evidence="9">cv. AL8/78</strain>
    </source>
</reference>
<evidence type="ECO:0000256" key="2">
    <source>
        <dbReference type="ARBA" id="ARBA00022692"/>
    </source>
</evidence>
<dbReference type="FunFam" id="1.10.630.10:FF:000064">
    <property type="entry name" value="Cytochrome P450 monooxygenase"/>
    <property type="match status" value="1"/>
</dbReference>
<dbReference type="PRINTS" id="PR00385">
    <property type="entry name" value="P450"/>
</dbReference>
<evidence type="ECO:0000256" key="7">
    <source>
        <dbReference type="RuleBase" id="RU000461"/>
    </source>
</evidence>
<dbReference type="PRINTS" id="PR00463">
    <property type="entry name" value="EP450I"/>
</dbReference>
<feature type="binding site" description="axial binding residue" evidence="6">
    <location>
        <position position="455"/>
    </location>
    <ligand>
        <name>heme</name>
        <dbReference type="ChEBI" id="CHEBI:30413"/>
    </ligand>
    <ligandPart>
        <name>Fe</name>
        <dbReference type="ChEBI" id="CHEBI:18248"/>
    </ligandPart>
</feature>
<evidence type="ECO:0000256" key="8">
    <source>
        <dbReference type="SAM" id="Phobius"/>
    </source>
</evidence>
<dbReference type="Proteomes" id="UP000015105">
    <property type="component" value="Chromosome 7D"/>
</dbReference>
<dbReference type="Gramene" id="AET7Gv21273800.1">
    <property type="protein sequence ID" value="AET7Gv21273800.1"/>
    <property type="gene ID" value="AET7Gv21273800"/>
</dbReference>
<proteinExistence type="inferred from homology"/>